<sequence length="63" mass="7054">MPIVSLSRQAIAILKQITNISVRPYIHPAIGDNANPYRQRFPLAVTSDKAIVYLNKAAMGWLF</sequence>
<proteinExistence type="predicted"/>
<reference evidence="2" key="1">
    <citation type="journal article" date="2019" name="Int. J. Syst. Evol. Microbiol.">
        <title>The Global Catalogue of Microorganisms (GCM) 10K type strain sequencing project: providing services to taxonomists for standard genome sequencing and annotation.</title>
        <authorList>
            <consortium name="The Broad Institute Genomics Platform"/>
            <consortium name="The Broad Institute Genome Sequencing Center for Infectious Disease"/>
            <person name="Wu L."/>
            <person name="Ma J."/>
        </authorList>
    </citation>
    <scope>NUCLEOTIDE SEQUENCE [LARGE SCALE GENOMIC DNA]</scope>
    <source>
        <strain evidence="2">CGMCC 1.12806</strain>
    </source>
</reference>
<keyword evidence="2" id="KW-1185">Reference proteome</keyword>
<protein>
    <submittedName>
        <fullName evidence="1">Uncharacterized protein</fullName>
    </submittedName>
</protein>
<comment type="caution">
    <text evidence="1">The sequence shown here is derived from an EMBL/GenBank/DDBJ whole genome shotgun (WGS) entry which is preliminary data.</text>
</comment>
<evidence type="ECO:0000313" key="1">
    <source>
        <dbReference type="EMBL" id="GGA35951.1"/>
    </source>
</evidence>
<dbReference type="EMBL" id="BMFZ01000002">
    <property type="protein sequence ID" value="GGA35951.1"/>
    <property type="molecule type" value="Genomic_DNA"/>
</dbReference>
<organism evidence="1 2">
    <name type="scientific">Hafnia psychrotolerans</name>
    <dbReference type="NCBI Taxonomy" id="1477018"/>
    <lineage>
        <taxon>Bacteria</taxon>
        <taxon>Pseudomonadati</taxon>
        <taxon>Pseudomonadota</taxon>
        <taxon>Gammaproteobacteria</taxon>
        <taxon>Enterobacterales</taxon>
        <taxon>Hafniaceae</taxon>
        <taxon>Hafnia</taxon>
    </lineage>
</organism>
<evidence type="ECO:0000313" key="2">
    <source>
        <dbReference type="Proteomes" id="UP000627464"/>
    </source>
</evidence>
<dbReference type="Proteomes" id="UP000627464">
    <property type="component" value="Unassembled WGS sequence"/>
</dbReference>
<gene>
    <name evidence="1" type="ORF">GCM10011328_08470</name>
</gene>
<accession>A0ABQ1G3M4</accession>
<name>A0ABQ1G3M4_9GAMM</name>